<keyword evidence="6" id="KW-0378">Hydrolase</keyword>
<dbReference type="SMART" id="SM00633">
    <property type="entry name" value="Glyco_10"/>
    <property type="match status" value="1"/>
</dbReference>
<dbReference type="Proteomes" id="UP001165060">
    <property type="component" value="Unassembled WGS sequence"/>
</dbReference>
<reference evidence="12 13" key="1">
    <citation type="journal article" date="2023" name="Commun. Biol.">
        <title>Genome analysis of Parmales, the sister group of diatoms, reveals the evolutionary specialization of diatoms from phago-mixotrophs to photoautotrophs.</title>
        <authorList>
            <person name="Ban H."/>
            <person name="Sato S."/>
            <person name="Yoshikawa S."/>
            <person name="Yamada K."/>
            <person name="Nakamura Y."/>
            <person name="Ichinomiya M."/>
            <person name="Sato N."/>
            <person name="Blanc-Mathieu R."/>
            <person name="Endo H."/>
            <person name="Kuwata A."/>
            <person name="Ogata H."/>
        </authorList>
    </citation>
    <scope>NUCLEOTIDE SEQUENCE [LARGE SCALE GENOMIC DNA]</scope>
</reference>
<keyword evidence="7" id="KW-0119">Carbohydrate metabolism</keyword>
<sequence length="360" mass="38985">MRAPGSNLAPAAVAVIALATSSDAEGTLRSAVEASSLASRMTIGAAVNEGYFDADDGSYSQTAASQYNLVTAENSCKFGATEKVQNQFSFDACDQVLGFAEENNMAFRGHNLCWGVYNPSWVDDGGFSSAELTRILQNHINNTLTHYKGKAVAWDVVNEAIEDSAPYGLKKNTWNNITASGDATDYIDVAFAAARAADPDTLLFYNDYNVASMDGWSAGKSDAMFSMVKGMRDRGVPIDGVGLQMHVGCGYDLVDGVRANMQRYSDIGVQTHVTELDLTCEQSASYDCTWSGEVEEQQGRLYADLLQACVDVEGCTNFETWGFTDAHTWIKGDSHPLPFYDDYSEKKAVAMMMDVLASAN</sequence>
<keyword evidence="13" id="KW-1185">Reference proteome</keyword>
<evidence type="ECO:0000256" key="9">
    <source>
        <dbReference type="ARBA" id="ARBA00023326"/>
    </source>
</evidence>
<evidence type="ECO:0000256" key="7">
    <source>
        <dbReference type="ARBA" id="ARBA00023277"/>
    </source>
</evidence>
<comment type="catalytic activity">
    <reaction evidence="1">
        <text>Endohydrolysis of (1-&gt;4)-beta-D-xylosidic linkages in xylans.</text>
        <dbReference type="EC" id="3.2.1.8"/>
    </reaction>
</comment>
<dbReference type="PANTHER" id="PTHR31490:SF88">
    <property type="entry name" value="BETA-XYLANASE"/>
    <property type="match status" value="1"/>
</dbReference>
<evidence type="ECO:0000313" key="13">
    <source>
        <dbReference type="Proteomes" id="UP001165060"/>
    </source>
</evidence>
<comment type="similarity">
    <text evidence="2">Belongs to the glycosyl hydrolase 10 (cellulase F) family.</text>
</comment>
<accession>A0ABQ6N4W8</accession>
<evidence type="ECO:0000256" key="6">
    <source>
        <dbReference type="ARBA" id="ARBA00022801"/>
    </source>
</evidence>
<evidence type="ECO:0000256" key="10">
    <source>
        <dbReference type="SAM" id="SignalP"/>
    </source>
</evidence>
<dbReference type="InterPro" id="IPR017853">
    <property type="entry name" value="GH"/>
</dbReference>
<dbReference type="EMBL" id="BRYB01002190">
    <property type="protein sequence ID" value="GMI40958.1"/>
    <property type="molecule type" value="Genomic_DNA"/>
</dbReference>
<evidence type="ECO:0000256" key="3">
    <source>
        <dbReference type="ARBA" id="ARBA00012590"/>
    </source>
</evidence>
<dbReference type="PROSITE" id="PS51760">
    <property type="entry name" value="GH10_2"/>
    <property type="match status" value="1"/>
</dbReference>
<organism evidence="12 13">
    <name type="scientific">Tetraparma gracilis</name>
    <dbReference type="NCBI Taxonomy" id="2962635"/>
    <lineage>
        <taxon>Eukaryota</taxon>
        <taxon>Sar</taxon>
        <taxon>Stramenopiles</taxon>
        <taxon>Ochrophyta</taxon>
        <taxon>Bolidophyceae</taxon>
        <taxon>Parmales</taxon>
        <taxon>Triparmaceae</taxon>
        <taxon>Tetraparma</taxon>
    </lineage>
</organism>
<keyword evidence="8" id="KW-0326">Glycosidase</keyword>
<protein>
    <recommendedName>
        <fullName evidence="3">endo-1,4-beta-xylanase</fullName>
        <ecNumber evidence="3">3.2.1.8</ecNumber>
    </recommendedName>
</protein>
<dbReference type="Pfam" id="PF00331">
    <property type="entry name" value="Glyco_hydro_10"/>
    <property type="match status" value="1"/>
</dbReference>
<proteinExistence type="inferred from homology"/>
<evidence type="ECO:0000256" key="4">
    <source>
        <dbReference type="ARBA" id="ARBA00022651"/>
    </source>
</evidence>
<evidence type="ECO:0000259" key="11">
    <source>
        <dbReference type="PROSITE" id="PS51760"/>
    </source>
</evidence>
<feature type="signal peptide" evidence="10">
    <location>
        <begin position="1"/>
        <end position="24"/>
    </location>
</feature>
<comment type="caution">
    <text evidence="12">The sequence shown here is derived from an EMBL/GenBank/DDBJ whole genome shotgun (WGS) entry which is preliminary data.</text>
</comment>
<dbReference type="PRINTS" id="PR00134">
    <property type="entry name" value="GLHYDRLASE10"/>
</dbReference>
<keyword evidence="5 10" id="KW-0732">Signal</keyword>
<dbReference type="InterPro" id="IPR044846">
    <property type="entry name" value="GH10"/>
</dbReference>
<evidence type="ECO:0000256" key="8">
    <source>
        <dbReference type="ARBA" id="ARBA00023295"/>
    </source>
</evidence>
<name>A0ABQ6N4W8_9STRA</name>
<evidence type="ECO:0000256" key="1">
    <source>
        <dbReference type="ARBA" id="ARBA00000681"/>
    </source>
</evidence>
<feature type="domain" description="GH10" evidence="11">
    <location>
        <begin position="31"/>
        <end position="355"/>
    </location>
</feature>
<gene>
    <name evidence="12" type="ORF">TeGR_g8384</name>
</gene>
<dbReference type="InterPro" id="IPR001000">
    <property type="entry name" value="GH10_dom"/>
</dbReference>
<feature type="chain" id="PRO_5045633353" description="endo-1,4-beta-xylanase" evidence="10">
    <location>
        <begin position="25"/>
        <end position="360"/>
    </location>
</feature>
<keyword evidence="9" id="KW-0624">Polysaccharide degradation</keyword>
<dbReference type="Gene3D" id="3.20.20.80">
    <property type="entry name" value="Glycosidases"/>
    <property type="match status" value="1"/>
</dbReference>
<evidence type="ECO:0000313" key="12">
    <source>
        <dbReference type="EMBL" id="GMI40958.1"/>
    </source>
</evidence>
<dbReference type="PANTHER" id="PTHR31490">
    <property type="entry name" value="GLYCOSYL HYDROLASE"/>
    <property type="match status" value="1"/>
</dbReference>
<keyword evidence="4" id="KW-0858">Xylan degradation</keyword>
<evidence type="ECO:0000256" key="5">
    <source>
        <dbReference type="ARBA" id="ARBA00022729"/>
    </source>
</evidence>
<evidence type="ECO:0000256" key="2">
    <source>
        <dbReference type="ARBA" id="ARBA00007495"/>
    </source>
</evidence>
<dbReference type="SUPFAM" id="SSF51445">
    <property type="entry name" value="(Trans)glycosidases"/>
    <property type="match status" value="1"/>
</dbReference>
<dbReference type="EC" id="3.2.1.8" evidence="3"/>